<evidence type="ECO:0000259" key="2">
    <source>
        <dbReference type="Pfam" id="PF00583"/>
    </source>
</evidence>
<name>A0ABQ6I0S6_9MICO</name>
<dbReference type="InterPro" id="IPR000182">
    <property type="entry name" value="GNAT_dom"/>
</dbReference>
<comment type="caution">
    <text evidence="3">The sequence shown here is derived from an EMBL/GenBank/DDBJ whole genome shotgun (WGS) entry which is preliminary data.</text>
</comment>
<reference evidence="4" key="1">
    <citation type="journal article" date="2019" name="Int. J. Syst. Evol. Microbiol.">
        <title>The Global Catalogue of Microorganisms (GCM) 10K type strain sequencing project: providing services to taxonomists for standard genome sequencing and annotation.</title>
        <authorList>
            <consortium name="The Broad Institute Genomics Platform"/>
            <consortium name="The Broad Institute Genome Sequencing Center for Infectious Disease"/>
            <person name="Wu L."/>
            <person name="Ma J."/>
        </authorList>
    </citation>
    <scope>NUCLEOTIDE SEQUENCE [LARGE SCALE GENOMIC DNA]</scope>
    <source>
        <strain evidence="4">NBRC 106348</strain>
    </source>
</reference>
<dbReference type="Gene3D" id="3.40.630.30">
    <property type="match status" value="1"/>
</dbReference>
<evidence type="ECO:0000256" key="1">
    <source>
        <dbReference type="SAM" id="MobiDB-lite"/>
    </source>
</evidence>
<dbReference type="Proteomes" id="UP001157091">
    <property type="component" value="Unassembled WGS sequence"/>
</dbReference>
<proteinExistence type="predicted"/>
<sequence>MVGGVRLARTCWETGCGPSGEWVETYSVLLPADHWESDTLTVRAATWQRWLAGDGTVTVAEHAGEIIGIAFGSVGRQIGDHPPARERELWLLYVLEAHHGTGVGQALLDAVLPPRTPRRSGSSSRTRERDGSTSATASRPTAHASSMKSSTSPRSGTSVSAHPRPCERHTHGNPSGAGQGWSNESGCEFAPGFCQSCAEIGTVTPDD</sequence>
<dbReference type="CDD" id="cd04301">
    <property type="entry name" value="NAT_SF"/>
    <property type="match status" value="1"/>
</dbReference>
<evidence type="ECO:0000313" key="3">
    <source>
        <dbReference type="EMBL" id="GMA24291.1"/>
    </source>
</evidence>
<keyword evidence="4" id="KW-1185">Reference proteome</keyword>
<feature type="domain" description="N-acetyltransferase" evidence="2">
    <location>
        <begin position="28"/>
        <end position="112"/>
    </location>
</feature>
<feature type="compositionally biased region" description="Low complexity" evidence="1">
    <location>
        <begin position="145"/>
        <end position="160"/>
    </location>
</feature>
<protein>
    <recommendedName>
        <fullName evidence="2">N-acetyltransferase domain-containing protein</fullName>
    </recommendedName>
</protein>
<dbReference type="SUPFAM" id="SSF55729">
    <property type="entry name" value="Acyl-CoA N-acyltransferases (Nat)"/>
    <property type="match status" value="1"/>
</dbReference>
<dbReference type="InterPro" id="IPR016181">
    <property type="entry name" value="Acyl_CoA_acyltransferase"/>
</dbReference>
<dbReference type="Pfam" id="PF00583">
    <property type="entry name" value="Acetyltransf_1"/>
    <property type="match status" value="1"/>
</dbReference>
<organism evidence="3 4">
    <name type="scientific">Luteimicrobium album</name>
    <dbReference type="NCBI Taxonomy" id="1054550"/>
    <lineage>
        <taxon>Bacteria</taxon>
        <taxon>Bacillati</taxon>
        <taxon>Actinomycetota</taxon>
        <taxon>Actinomycetes</taxon>
        <taxon>Micrococcales</taxon>
        <taxon>Luteimicrobium</taxon>
    </lineage>
</organism>
<dbReference type="EMBL" id="BSUK01000001">
    <property type="protein sequence ID" value="GMA24291.1"/>
    <property type="molecule type" value="Genomic_DNA"/>
</dbReference>
<accession>A0ABQ6I0S6</accession>
<feature type="region of interest" description="Disordered" evidence="1">
    <location>
        <begin position="106"/>
        <end position="184"/>
    </location>
</feature>
<gene>
    <name evidence="3" type="ORF">GCM10025864_20500</name>
</gene>
<evidence type="ECO:0000313" key="4">
    <source>
        <dbReference type="Proteomes" id="UP001157091"/>
    </source>
</evidence>